<name>A0ABW9XX30_9BACL</name>
<keyword evidence="2" id="KW-0560">Oxidoreductase</keyword>
<dbReference type="SUPFAM" id="SSF54909">
    <property type="entry name" value="Dimeric alpha+beta barrel"/>
    <property type="match status" value="1"/>
</dbReference>
<evidence type="ECO:0000313" key="3">
    <source>
        <dbReference type="Proteomes" id="UP000665561"/>
    </source>
</evidence>
<dbReference type="PANTHER" id="PTHR33336">
    <property type="entry name" value="QUINOL MONOOXYGENASE YGIN-RELATED"/>
    <property type="match status" value="1"/>
</dbReference>
<dbReference type="RefSeq" id="WP_161746284.1">
    <property type="nucleotide sequence ID" value="NZ_JAAAMV010000026.1"/>
</dbReference>
<dbReference type="InterPro" id="IPR011008">
    <property type="entry name" value="Dimeric_a/b-barrel"/>
</dbReference>
<evidence type="ECO:0000259" key="1">
    <source>
        <dbReference type="PROSITE" id="PS51725"/>
    </source>
</evidence>
<dbReference type="GO" id="GO:0004497">
    <property type="term" value="F:monooxygenase activity"/>
    <property type="evidence" value="ECO:0007669"/>
    <property type="project" value="UniProtKB-KW"/>
</dbReference>
<gene>
    <name evidence="2" type="ORF">GT019_25605</name>
</gene>
<dbReference type="Gene3D" id="3.30.70.100">
    <property type="match status" value="1"/>
</dbReference>
<sequence>MSAITIVAILKARKGNERLLRDELLKVAAPSRAEAGCLDYVLHESAEHPEQFVFYETWQDQAALDAHIASSHYRAYRQAAEAWLDTREVYRLNIIANA</sequence>
<dbReference type="InterPro" id="IPR007138">
    <property type="entry name" value="ABM_dom"/>
</dbReference>
<protein>
    <submittedName>
        <fullName evidence="2">Antibiotic biosynthesis monooxygenase</fullName>
    </submittedName>
</protein>
<organism evidence="2 3">
    <name type="scientific">Paenibacillus glycinis</name>
    <dbReference type="NCBI Taxonomy" id="2697035"/>
    <lineage>
        <taxon>Bacteria</taxon>
        <taxon>Bacillati</taxon>
        <taxon>Bacillota</taxon>
        <taxon>Bacilli</taxon>
        <taxon>Bacillales</taxon>
        <taxon>Paenibacillaceae</taxon>
        <taxon>Paenibacillus</taxon>
    </lineage>
</organism>
<dbReference type="Proteomes" id="UP000665561">
    <property type="component" value="Unassembled WGS sequence"/>
</dbReference>
<evidence type="ECO:0000313" key="2">
    <source>
        <dbReference type="EMBL" id="NBD27260.1"/>
    </source>
</evidence>
<keyword evidence="2" id="KW-0503">Monooxygenase</keyword>
<dbReference type="InterPro" id="IPR050744">
    <property type="entry name" value="AI-2_Isomerase_LsrG"/>
</dbReference>
<reference evidence="2 3" key="1">
    <citation type="submission" date="2020-01" db="EMBL/GenBank/DDBJ databases">
        <title>Paenibacillus soybeanensis sp. nov. isolated from the nodules of soybean (Glycine max(L.) Merr).</title>
        <authorList>
            <person name="Wang H."/>
        </authorList>
    </citation>
    <scope>NUCLEOTIDE SEQUENCE [LARGE SCALE GENOMIC DNA]</scope>
    <source>
        <strain evidence="2 3">T1</strain>
    </source>
</reference>
<accession>A0ABW9XX30</accession>
<comment type="caution">
    <text evidence="2">The sequence shown here is derived from an EMBL/GenBank/DDBJ whole genome shotgun (WGS) entry which is preliminary data.</text>
</comment>
<feature type="domain" description="ABM" evidence="1">
    <location>
        <begin position="4"/>
        <end position="92"/>
    </location>
</feature>
<dbReference type="PANTHER" id="PTHR33336:SF3">
    <property type="entry name" value="ABM DOMAIN-CONTAINING PROTEIN"/>
    <property type="match status" value="1"/>
</dbReference>
<proteinExistence type="predicted"/>
<keyword evidence="3" id="KW-1185">Reference proteome</keyword>
<dbReference type="EMBL" id="JAAAMV010000026">
    <property type="protein sequence ID" value="NBD27260.1"/>
    <property type="molecule type" value="Genomic_DNA"/>
</dbReference>
<dbReference type="PROSITE" id="PS51725">
    <property type="entry name" value="ABM"/>
    <property type="match status" value="1"/>
</dbReference>
<dbReference type="Pfam" id="PF03992">
    <property type="entry name" value="ABM"/>
    <property type="match status" value="1"/>
</dbReference>